<dbReference type="EMBL" id="CP011097">
    <property type="protein sequence ID" value="AJZ75547.1"/>
    <property type="molecule type" value="Genomic_DNA"/>
</dbReference>
<dbReference type="OrthoDB" id="306569at2157"/>
<name>A0A3G1B126_9ARCH</name>
<gene>
    <name evidence="2" type="ORF">SU86_003220</name>
</gene>
<dbReference type="AlphaFoldDB" id="A0A3G1B126"/>
<feature type="domain" description="DM13" evidence="1">
    <location>
        <begin position="63"/>
        <end position="163"/>
    </location>
</feature>
<accession>A0A3G1B126</accession>
<dbReference type="InterPro" id="IPR019545">
    <property type="entry name" value="DM13_domain"/>
</dbReference>
<evidence type="ECO:0000313" key="2">
    <source>
        <dbReference type="EMBL" id="AJZ75547.1"/>
    </source>
</evidence>
<dbReference type="PROSITE" id="PS51549">
    <property type="entry name" value="DM13"/>
    <property type="match status" value="1"/>
</dbReference>
<evidence type="ECO:0000313" key="3">
    <source>
        <dbReference type="Proteomes" id="UP000266745"/>
    </source>
</evidence>
<dbReference type="Proteomes" id="UP000266745">
    <property type="component" value="Chromosome"/>
</dbReference>
<dbReference type="GeneID" id="24875400"/>
<proteinExistence type="predicted"/>
<sequence>MNKKFVIIGILLGVVIPVAAYTGAPLFFDVTTDEPLPEITSTITTTDGVTTSTVEVPQVLATGSFVGVNDGIHNAEGMAKIVKLVDGKQLLRLEDFKATNGPDLYVYLATDETAQEYVSLGELKANIGNQNYEIPEGTDLLKYNTALIWCKQFSVLFGSAEIS</sequence>
<reference evidence="2 3" key="1">
    <citation type="journal article" date="2016" name="Sci. Rep.">
        <title>A novel ammonia-oxidizing archaeon from wastewater treatment plant: Its enrichment, physiological and genomic characteristics.</title>
        <authorList>
            <person name="Li Y."/>
            <person name="Ding K."/>
            <person name="Wen X."/>
            <person name="Zhang B."/>
            <person name="Shen B."/>
            <person name="Yang Y."/>
        </authorList>
    </citation>
    <scope>NUCLEOTIDE SEQUENCE [LARGE SCALE GENOMIC DNA]</scope>
    <source>
        <strain evidence="2 3">SAT1</strain>
    </source>
</reference>
<protein>
    <recommendedName>
        <fullName evidence="1">DM13 domain-containing protein</fullName>
    </recommendedName>
</protein>
<dbReference type="KEGG" id="tah:SU86_003220"/>
<dbReference type="Pfam" id="PF10517">
    <property type="entry name" value="DM13"/>
    <property type="match status" value="1"/>
</dbReference>
<dbReference type="STRING" id="1603555.SU86_003220"/>
<dbReference type="RefSeq" id="WP_048188279.1">
    <property type="nucleotide sequence ID" value="NZ_CP011097.1"/>
</dbReference>
<keyword evidence="3" id="KW-1185">Reference proteome</keyword>
<evidence type="ECO:0000259" key="1">
    <source>
        <dbReference type="PROSITE" id="PS51549"/>
    </source>
</evidence>
<organism evidence="2 3">
    <name type="scientific">Candidatus Nitrosotenuis cloacae</name>
    <dbReference type="NCBI Taxonomy" id="1603555"/>
    <lineage>
        <taxon>Archaea</taxon>
        <taxon>Nitrososphaerota</taxon>
        <taxon>Candidatus Nitrosotenuis</taxon>
    </lineage>
</organism>